<dbReference type="Proteomes" id="UP000578819">
    <property type="component" value="Unassembled WGS sequence"/>
</dbReference>
<comment type="caution">
    <text evidence="2">The sequence shown here is derived from an EMBL/GenBank/DDBJ whole genome shotgun (WGS) entry which is preliminary data.</text>
</comment>
<evidence type="ECO:0000313" key="2">
    <source>
        <dbReference type="EMBL" id="MBB4959967.1"/>
    </source>
</evidence>
<proteinExistence type="predicted"/>
<feature type="transmembrane region" description="Helical" evidence="1">
    <location>
        <begin position="272"/>
        <end position="298"/>
    </location>
</feature>
<accession>A0A7W7STB0</accession>
<keyword evidence="1" id="KW-0472">Membrane</keyword>
<evidence type="ECO:0000256" key="1">
    <source>
        <dbReference type="SAM" id="Phobius"/>
    </source>
</evidence>
<dbReference type="AlphaFoldDB" id="A0A7W7STB0"/>
<reference evidence="2 3" key="1">
    <citation type="submission" date="2020-08" db="EMBL/GenBank/DDBJ databases">
        <title>Sequencing the genomes of 1000 actinobacteria strains.</title>
        <authorList>
            <person name="Klenk H.-P."/>
        </authorList>
    </citation>
    <scope>NUCLEOTIDE SEQUENCE [LARGE SCALE GENOMIC DNA]</scope>
    <source>
        <strain evidence="2 3">DSM 45886</strain>
    </source>
</reference>
<feature type="transmembrane region" description="Helical" evidence="1">
    <location>
        <begin position="318"/>
        <end position="339"/>
    </location>
</feature>
<protein>
    <submittedName>
        <fullName evidence="2">Uncharacterized protein</fullName>
    </submittedName>
</protein>
<evidence type="ECO:0000313" key="3">
    <source>
        <dbReference type="Proteomes" id="UP000578819"/>
    </source>
</evidence>
<keyword evidence="1" id="KW-1133">Transmembrane helix</keyword>
<feature type="transmembrane region" description="Helical" evidence="1">
    <location>
        <begin position="68"/>
        <end position="93"/>
    </location>
</feature>
<dbReference type="RefSeq" id="WP_184535801.1">
    <property type="nucleotide sequence ID" value="NZ_JACHJW010000001.1"/>
</dbReference>
<sequence>MPGDLLARRYRRLLVCYPRAYRRSRGEEIVDTLLDNAPPGRTRPTVQESVNLIRHGLRARLGRPASRTVVFCSVLTAVICALFTAAAATRVAWETSPPQPNRAEATAIFSTILPDHNLDDISVPPALFVIYGQPLDGGEYALGATAAYRNGVPPVDQRHTLALAQQRLRETGWRVYEPTGRNSPQCEGPSCDLATLPTDTTLLARRGDTILELTLTSDFAYDSAYLSVSLRPATPAAVYPAGVLGGLFGAVAAWLLFAWASRRTERHPGRETITALFTATMLLWWLPVLPVAPGMIHYGFGAPRPQWPALWEFLGQPTFFLSFLAGCAGALLGLALAALPAQYGRRARRPHRSA</sequence>
<name>A0A7W7STB0_9ACTN</name>
<keyword evidence="3" id="KW-1185">Reference proteome</keyword>
<gene>
    <name evidence="2" type="ORF">FHR38_003700</name>
</gene>
<dbReference type="EMBL" id="JACHJW010000001">
    <property type="protein sequence ID" value="MBB4959967.1"/>
    <property type="molecule type" value="Genomic_DNA"/>
</dbReference>
<organism evidence="2 3">
    <name type="scientific">Micromonospora polyrhachis</name>
    <dbReference type="NCBI Taxonomy" id="1282883"/>
    <lineage>
        <taxon>Bacteria</taxon>
        <taxon>Bacillati</taxon>
        <taxon>Actinomycetota</taxon>
        <taxon>Actinomycetes</taxon>
        <taxon>Micromonosporales</taxon>
        <taxon>Micromonosporaceae</taxon>
        <taxon>Micromonospora</taxon>
    </lineage>
</organism>
<feature type="transmembrane region" description="Helical" evidence="1">
    <location>
        <begin position="237"/>
        <end position="260"/>
    </location>
</feature>
<keyword evidence="1" id="KW-0812">Transmembrane</keyword>